<accession>A0A6J4IQY5</accession>
<organism evidence="2">
    <name type="scientific">uncultured Acetobacteraceae bacterium</name>
    <dbReference type="NCBI Taxonomy" id="169975"/>
    <lineage>
        <taxon>Bacteria</taxon>
        <taxon>Pseudomonadati</taxon>
        <taxon>Pseudomonadota</taxon>
        <taxon>Alphaproteobacteria</taxon>
        <taxon>Acetobacterales</taxon>
        <taxon>Acetobacteraceae</taxon>
        <taxon>environmental samples</taxon>
    </lineage>
</organism>
<feature type="non-terminal residue" evidence="2">
    <location>
        <position position="79"/>
    </location>
</feature>
<name>A0A6J4IQY5_9PROT</name>
<protein>
    <submittedName>
        <fullName evidence="2">Uncharacterized protein</fullName>
    </submittedName>
</protein>
<dbReference type="AlphaFoldDB" id="A0A6J4IQY5"/>
<reference evidence="2" key="1">
    <citation type="submission" date="2020-02" db="EMBL/GenBank/DDBJ databases">
        <authorList>
            <person name="Meier V. D."/>
        </authorList>
    </citation>
    <scope>NUCLEOTIDE SEQUENCE</scope>
    <source>
        <strain evidence="2">AVDCRST_MAG08</strain>
    </source>
</reference>
<feature type="compositionally biased region" description="Basic residues" evidence="1">
    <location>
        <begin position="64"/>
        <end position="73"/>
    </location>
</feature>
<evidence type="ECO:0000256" key="1">
    <source>
        <dbReference type="SAM" id="MobiDB-lite"/>
    </source>
</evidence>
<gene>
    <name evidence="2" type="ORF">AVDCRST_MAG08-2610</name>
</gene>
<dbReference type="EMBL" id="CADCTG010000193">
    <property type="protein sequence ID" value="CAA9259494.1"/>
    <property type="molecule type" value="Genomic_DNA"/>
</dbReference>
<evidence type="ECO:0000313" key="2">
    <source>
        <dbReference type="EMBL" id="CAA9259494.1"/>
    </source>
</evidence>
<feature type="region of interest" description="Disordered" evidence="1">
    <location>
        <begin position="53"/>
        <end position="79"/>
    </location>
</feature>
<feature type="non-terminal residue" evidence="2">
    <location>
        <position position="1"/>
    </location>
</feature>
<proteinExistence type="predicted"/>
<sequence length="79" mass="8463">GEDPLQGRRARRRVGVQARGRVLRIVSRPGGRAGGREEGGRGAACPWGCGLHRVPGRGGPVAHRVLRGRRPAGRRRDGL</sequence>